<dbReference type="PANTHER" id="PTHR36978:SF4">
    <property type="entry name" value="P-LOOP CONTAINING NUCLEOSIDE TRIPHOSPHATE HYDROLASE PROTEIN"/>
    <property type="match status" value="1"/>
</dbReference>
<feature type="transmembrane region" description="Helical" evidence="1">
    <location>
        <begin position="196"/>
        <end position="219"/>
    </location>
</feature>
<keyword evidence="1" id="KW-0472">Membrane</keyword>
<dbReference type="Pfam" id="PF17784">
    <property type="entry name" value="Sulfotransfer_4"/>
    <property type="match status" value="1"/>
</dbReference>
<dbReference type="InterPro" id="IPR040632">
    <property type="entry name" value="Sulfotransfer_4"/>
</dbReference>
<dbReference type="SUPFAM" id="SSF52540">
    <property type="entry name" value="P-loop containing nucleoside triphosphate hydrolases"/>
    <property type="match status" value="1"/>
</dbReference>
<dbReference type="RefSeq" id="XP_056764933.1">
    <property type="nucleotide sequence ID" value="XM_056912107.1"/>
</dbReference>
<dbReference type="AlphaFoldDB" id="A0AAD6G226"/>
<keyword evidence="1" id="KW-0812">Transmembrane</keyword>
<gene>
    <name evidence="2" type="ORF">N7458_008725</name>
</gene>
<comment type="caution">
    <text evidence="2">The sequence shown here is derived from an EMBL/GenBank/DDBJ whole genome shotgun (WGS) entry which is preliminary data.</text>
</comment>
<dbReference type="PANTHER" id="PTHR36978">
    <property type="entry name" value="P-LOOP CONTAINING NUCLEOTIDE TRIPHOSPHATE HYDROLASE"/>
    <property type="match status" value="1"/>
</dbReference>
<evidence type="ECO:0000313" key="3">
    <source>
        <dbReference type="Proteomes" id="UP001213681"/>
    </source>
</evidence>
<protein>
    <submittedName>
        <fullName evidence="2">Uncharacterized protein</fullName>
    </submittedName>
</protein>
<proteinExistence type="predicted"/>
<keyword evidence="3" id="KW-1185">Reference proteome</keyword>
<reference evidence="2" key="2">
    <citation type="journal article" date="2023" name="IMA Fungus">
        <title>Comparative genomic study of the Penicillium genus elucidates a diverse pangenome and 15 lateral gene transfer events.</title>
        <authorList>
            <person name="Petersen C."/>
            <person name="Sorensen T."/>
            <person name="Nielsen M.R."/>
            <person name="Sondergaard T.E."/>
            <person name="Sorensen J.L."/>
            <person name="Fitzpatrick D.A."/>
            <person name="Frisvad J.C."/>
            <person name="Nielsen K.L."/>
        </authorList>
    </citation>
    <scope>NUCLEOTIDE SEQUENCE</scope>
    <source>
        <strain evidence="2">IBT 16125</strain>
    </source>
</reference>
<evidence type="ECO:0000256" key="1">
    <source>
        <dbReference type="SAM" id="Phobius"/>
    </source>
</evidence>
<sequence length="242" mass="27228">MKLLNEAIDAQSNPSSGIKRYGKADFDKWLCDYDCLVEIPSYMGKEFFHAYAENPDVKFILTERNPEKWVKSINNSAAVVYKMSSSFPMNILKYFDPTLFQFARLNVLVYKAVSGGTEPGDPDNEAELIKYYNDYIKMAKEVIPADRLHLITLENGVDWKDICPFLGVPIPDEPYPIPNDPAIFKKLTDEFLKPKIIAAIMRLSAVVIPVLGVIAWASLQYGPSLLASTKEIIAGLLARLRS</sequence>
<dbReference type="Proteomes" id="UP001213681">
    <property type="component" value="Unassembled WGS sequence"/>
</dbReference>
<accession>A0AAD6G226</accession>
<dbReference type="InterPro" id="IPR027417">
    <property type="entry name" value="P-loop_NTPase"/>
</dbReference>
<dbReference type="Gene3D" id="3.40.50.300">
    <property type="entry name" value="P-loop containing nucleotide triphosphate hydrolases"/>
    <property type="match status" value="1"/>
</dbReference>
<keyword evidence="1" id="KW-1133">Transmembrane helix</keyword>
<dbReference type="EMBL" id="JAPVEA010000007">
    <property type="protein sequence ID" value="KAJ5444853.1"/>
    <property type="molecule type" value="Genomic_DNA"/>
</dbReference>
<evidence type="ECO:0000313" key="2">
    <source>
        <dbReference type="EMBL" id="KAJ5444853.1"/>
    </source>
</evidence>
<dbReference type="GeneID" id="81602350"/>
<organism evidence="2 3">
    <name type="scientific">Penicillium daleae</name>
    <dbReference type="NCBI Taxonomy" id="63821"/>
    <lineage>
        <taxon>Eukaryota</taxon>
        <taxon>Fungi</taxon>
        <taxon>Dikarya</taxon>
        <taxon>Ascomycota</taxon>
        <taxon>Pezizomycotina</taxon>
        <taxon>Eurotiomycetes</taxon>
        <taxon>Eurotiomycetidae</taxon>
        <taxon>Eurotiales</taxon>
        <taxon>Aspergillaceae</taxon>
        <taxon>Penicillium</taxon>
    </lineage>
</organism>
<reference evidence="2" key="1">
    <citation type="submission" date="2022-12" db="EMBL/GenBank/DDBJ databases">
        <authorList>
            <person name="Petersen C."/>
        </authorList>
    </citation>
    <scope>NUCLEOTIDE SEQUENCE</scope>
    <source>
        <strain evidence="2">IBT 16125</strain>
    </source>
</reference>
<name>A0AAD6G226_9EURO</name>